<keyword evidence="3" id="KW-0804">Transcription</keyword>
<evidence type="ECO:0000256" key="1">
    <source>
        <dbReference type="ARBA" id="ARBA00023015"/>
    </source>
</evidence>
<proteinExistence type="predicted"/>
<dbReference type="InterPro" id="IPR036388">
    <property type="entry name" value="WH-like_DNA-bd_sf"/>
</dbReference>
<dbReference type="InterPro" id="IPR036390">
    <property type="entry name" value="WH_DNA-bd_sf"/>
</dbReference>
<dbReference type="SMART" id="SM00345">
    <property type="entry name" value="HTH_GNTR"/>
    <property type="match status" value="1"/>
</dbReference>
<dbReference type="PROSITE" id="PS50949">
    <property type="entry name" value="HTH_GNTR"/>
    <property type="match status" value="1"/>
</dbReference>
<dbReference type="Pfam" id="PF00392">
    <property type="entry name" value="GntR"/>
    <property type="match status" value="1"/>
</dbReference>
<keyword evidence="1" id="KW-0805">Transcription regulation</keyword>
<accession>A0ABT1NDR1</accession>
<dbReference type="EMBL" id="JAJEKE010000004">
    <property type="protein sequence ID" value="MCQ1529209.1"/>
    <property type="molecule type" value="Genomic_DNA"/>
</dbReference>
<dbReference type="InterPro" id="IPR000524">
    <property type="entry name" value="Tscrpt_reg_HTH_GntR"/>
</dbReference>
<dbReference type="Proteomes" id="UP001651880">
    <property type="component" value="Unassembled WGS sequence"/>
</dbReference>
<dbReference type="Gene3D" id="1.20.120.530">
    <property type="entry name" value="GntR ligand-binding domain-like"/>
    <property type="match status" value="1"/>
</dbReference>
<dbReference type="InterPro" id="IPR011711">
    <property type="entry name" value="GntR_C"/>
</dbReference>
<evidence type="ECO:0000313" key="6">
    <source>
        <dbReference type="Proteomes" id="UP001651880"/>
    </source>
</evidence>
<dbReference type="PANTHER" id="PTHR43537">
    <property type="entry name" value="TRANSCRIPTIONAL REGULATOR, GNTR FAMILY"/>
    <property type="match status" value="1"/>
</dbReference>
<dbReference type="SUPFAM" id="SSF48008">
    <property type="entry name" value="GntR ligand-binding domain-like"/>
    <property type="match status" value="1"/>
</dbReference>
<dbReference type="PANTHER" id="PTHR43537:SF24">
    <property type="entry name" value="GLUCONATE OPERON TRANSCRIPTIONAL REPRESSOR"/>
    <property type="match status" value="1"/>
</dbReference>
<evidence type="ECO:0000256" key="3">
    <source>
        <dbReference type="ARBA" id="ARBA00023163"/>
    </source>
</evidence>
<evidence type="ECO:0000313" key="5">
    <source>
        <dbReference type="EMBL" id="MCQ1529209.1"/>
    </source>
</evidence>
<protein>
    <submittedName>
        <fullName evidence="5">GntR family transcriptional regulator</fullName>
    </submittedName>
</protein>
<dbReference type="InterPro" id="IPR008920">
    <property type="entry name" value="TF_FadR/GntR_C"/>
</dbReference>
<dbReference type="RefSeq" id="WP_255226729.1">
    <property type="nucleotide sequence ID" value="NZ_JAJEKE010000004.1"/>
</dbReference>
<dbReference type="Pfam" id="PF07729">
    <property type="entry name" value="FCD"/>
    <property type="match status" value="1"/>
</dbReference>
<dbReference type="CDD" id="cd07377">
    <property type="entry name" value="WHTH_GntR"/>
    <property type="match status" value="1"/>
</dbReference>
<evidence type="ECO:0000256" key="2">
    <source>
        <dbReference type="ARBA" id="ARBA00023125"/>
    </source>
</evidence>
<name>A0ABT1NDR1_9FIRM</name>
<evidence type="ECO:0000259" key="4">
    <source>
        <dbReference type="PROSITE" id="PS50949"/>
    </source>
</evidence>
<keyword evidence="6" id="KW-1185">Reference proteome</keyword>
<feature type="domain" description="HTH gntR-type" evidence="4">
    <location>
        <begin position="4"/>
        <end position="71"/>
    </location>
</feature>
<comment type="caution">
    <text evidence="5">The sequence shown here is derived from an EMBL/GenBank/DDBJ whole genome shotgun (WGS) entry which is preliminary data.</text>
</comment>
<keyword evidence="2" id="KW-0238">DNA-binding</keyword>
<sequence>MAIKTSTKEAYEMIKQKILSCEYEPDQFVSEKEIVEQLDLSRTPIREAINILNGEGLLKIIPKKGLQVAPLSIKNIKEIYDIRILIEPLAVQQAIKYIKQDDIKYLVQLDNNLNDYFNKKDASVVFKAGMDIHLHIARLSNNETIFSLIKMLRDRSQRGYVYYLQKSFDMLNNEDRKAIEKSLLGNILSIHSKFIKSLIELDAETTIHYITEDLTCMKNLFAGF</sequence>
<dbReference type="Gene3D" id="1.10.10.10">
    <property type="entry name" value="Winged helix-like DNA-binding domain superfamily/Winged helix DNA-binding domain"/>
    <property type="match status" value="1"/>
</dbReference>
<dbReference type="SUPFAM" id="SSF46785">
    <property type="entry name" value="Winged helix' DNA-binding domain"/>
    <property type="match status" value="1"/>
</dbReference>
<organism evidence="5 6">
    <name type="scientific">Lutispora saccharofermentans</name>
    <dbReference type="NCBI Taxonomy" id="3024236"/>
    <lineage>
        <taxon>Bacteria</taxon>
        <taxon>Bacillati</taxon>
        <taxon>Bacillota</taxon>
        <taxon>Clostridia</taxon>
        <taxon>Lutisporales</taxon>
        <taxon>Lutisporaceae</taxon>
        <taxon>Lutispora</taxon>
    </lineage>
</organism>
<reference evidence="5 6" key="1">
    <citation type="submission" date="2021-10" db="EMBL/GenBank/DDBJ databases">
        <title>Lutispora strain m25 sp. nov., a thermophilic, non-spore-forming bacterium isolated from a lab-scale methanogenic bioreactor digesting anaerobic sludge.</title>
        <authorList>
            <person name="El Houari A."/>
            <person name="Mcdonald J."/>
        </authorList>
    </citation>
    <scope>NUCLEOTIDE SEQUENCE [LARGE SCALE GENOMIC DNA]</scope>
    <source>
        <strain evidence="6">m25</strain>
    </source>
</reference>
<gene>
    <name evidence="5" type="ORF">LJD61_06550</name>
</gene>
<dbReference type="PRINTS" id="PR00035">
    <property type="entry name" value="HTHGNTR"/>
</dbReference>